<accession>A0A0C9YRQ8</accession>
<dbReference type="HOGENOM" id="CLU_142998_0_0_1"/>
<dbReference type="AlphaFoldDB" id="A0A0C9YRQ8"/>
<keyword evidence="2" id="KW-1185">Reference proteome</keyword>
<gene>
    <name evidence="1" type="ORF">PISMIDRAFT_124017</name>
</gene>
<protein>
    <submittedName>
        <fullName evidence="1">Unplaced genomic scaffold scaffold_776, whole genome shotgun sequence</fullName>
    </submittedName>
</protein>
<name>A0A0C9YRQ8_9AGAM</name>
<dbReference type="EMBL" id="KN834460">
    <property type="protein sequence ID" value="KIK10718.1"/>
    <property type="molecule type" value="Genomic_DNA"/>
</dbReference>
<sequence>MDVSIEGKTSNFAHDVLKYVCLSVYYSNSMKSLRQFAEFQQYVPYKALLLIHEVLCIYKTHGFIPKESKLNSEALDGAFKMMVPKLEAVVSHAYHGPKLNAMLEEWANLSM</sequence>
<proteinExistence type="predicted"/>
<evidence type="ECO:0000313" key="2">
    <source>
        <dbReference type="Proteomes" id="UP000054018"/>
    </source>
</evidence>
<organism evidence="1 2">
    <name type="scientific">Pisolithus microcarpus 441</name>
    <dbReference type="NCBI Taxonomy" id="765257"/>
    <lineage>
        <taxon>Eukaryota</taxon>
        <taxon>Fungi</taxon>
        <taxon>Dikarya</taxon>
        <taxon>Basidiomycota</taxon>
        <taxon>Agaricomycotina</taxon>
        <taxon>Agaricomycetes</taxon>
        <taxon>Agaricomycetidae</taxon>
        <taxon>Boletales</taxon>
        <taxon>Sclerodermatineae</taxon>
        <taxon>Pisolithaceae</taxon>
        <taxon>Pisolithus</taxon>
    </lineage>
</organism>
<dbReference type="Proteomes" id="UP000054018">
    <property type="component" value="Unassembled WGS sequence"/>
</dbReference>
<reference evidence="1 2" key="1">
    <citation type="submission" date="2014-04" db="EMBL/GenBank/DDBJ databases">
        <authorList>
            <consortium name="DOE Joint Genome Institute"/>
            <person name="Kuo A."/>
            <person name="Kohler A."/>
            <person name="Costa M.D."/>
            <person name="Nagy L.G."/>
            <person name="Floudas D."/>
            <person name="Copeland A."/>
            <person name="Barry K.W."/>
            <person name="Cichocki N."/>
            <person name="Veneault-Fourrey C."/>
            <person name="LaButti K."/>
            <person name="Lindquist E.A."/>
            <person name="Lipzen A."/>
            <person name="Lundell T."/>
            <person name="Morin E."/>
            <person name="Murat C."/>
            <person name="Sun H."/>
            <person name="Tunlid A."/>
            <person name="Henrissat B."/>
            <person name="Grigoriev I.V."/>
            <person name="Hibbett D.S."/>
            <person name="Martin F."/>
            <person name="Nordberg H.P."/>
            <person name="Cantor M.N."/>
            <person name="Hua S.X."/>
        </authorList>
    </citation>
    <scope>NUCLEOTIDE SEQUENCE [LARGE SCALE GENOMIC DNA]</scope>
    <source>
        <strain evidence="1 2">441</strain>
    </source>
</reference>
<dbReference type="OrthoDB" id="2646753at2759"/>
<reference evidence="2" key="2">
    <citation type="submission" date="2015-01" db="EMBL/GenBank/DDBJ databases">
        <title>Evolutionary Origins and Diversification of the Mycorrhizal Mutualists.</title>
        <authorList>
            <consortium name="DOE Joint Genome Institute"/>
            <consortium name="Mycorrhizal Genomics Consortium"/>
            <person name="Kohler A."/>
            <person name="Kuo A."/>
            <person name="Nagy L.G."/>
            <person name="Floudas D."/>
            <person name="Copeland A."/>
            <person name="Barry K.W."/>
            <person name="Cichocki N."/>
            <person name="Veneault-Fourrey C."/>
            <person name="LaButti K."/>
            <person name="Lindquist E.A."/>
            <person name="Lipzen A."/>
            <person name="Lundell T."/>
            <person name="Morin E."/>
            <person name="Murat C."/>
            <person name="Riley R."/>
            <person name="Ohm R."/>
            <person name="Sun H."/>
            <person name="Tunlid A."/>
            <person name="Henrissat B."/>
            <person name="Grigoriev I.V."/>
            <person name="Hibbett D.S."/>
            <person name="Martin F."/>
        </authorList>
    </citation>
    <scope>NUCLEOTIDE SEQUENCE [LARGE SCALE GENOMIC DNA]</scope>
    <source>
        <strain evidence="2">441</strain>
    </source>
</reference>
<evidence type="ECO:0000313" key="1">
    <source>
        <dbReference type="EMBL" id="KIK10718.1"/>
    </source>
</evidence>